<reference evidence="1 2" key="1">
    <citation type="submission" date="2018-11" db="EMBL/GenBank/DDBJ databases">
        <title>Sequencing the genomes of 1000 actinobacteria strains.</title>
        <authorList>
            <person name="Klenk H.-P."/>
        </authorList>
    </citation>
    <scope>NUCLEOTIDE SEQUENCE [LARGE SCALE GENOMIC DNA]</scope>
    <source>
        <strain evidence="1 2">DSM 44231</strain>
    </source>
</reference>
<organism evidence="1 2">
    <name type="scientific">Saccharothrix texasensis</name>
    <dbReference type="NCBI Taxonomy" id="103734"/>
    <lineage>
        <taxon>Bacteria</taxon>
        <taxon>Bacillati</taxon>
        <taxon>Actinomycetota</taxon>
        <taxon>Actinomycetes</taxon>
        <taxon>Pseudonocardiales</taxon>
        <taxon>Pseudonocardiaceae</taxon>
        <taxon>Saccharothrix</taxon>
    </lineage>
</organism>
<evidence type="ECO:0000313" key="1">
    <source>
        <dbReference type="EMBL" id="ROP40712.1"/>
    </source>
</evidence>
<dbReference type="Proteomes" id="UP000268727">
    <property type="component" value="Unassembled WGS sequence"/>
</dbReference>
<name>A0A3N1HEL1_9PSEU</name>
<keyword evidence="2" id="KW-1185">Reference proteome</keyword>
<proteinExistence type="predicted"/>
<evidence type="ECO:0000313" key="2">
    <source>
        <dbReference type="Proteomes" id="UP000268727"/>
    </source>
</evidence>
<sequence length="159" mass="17479">MLSPDTSDERITRGLRWYMKDMRDGYKAVTEVGAPEPPPLQDAKERIKGVADVLGISSSTVHSGYQSTEVVSEAETCLDTQQRSNLLLIWRLCSGFAHGRAWPTMVFATATDKTSDPENPKVIVTKTENTYERVAMLATTAEVALRSAVVLYDKLGTAP</sequence>
<accession>A0A3N1HEL1</accession>
<comment type="caution">
    <text evidence="1">The sequence shown here is derived from an EMBL/GenBank/DDBJ whole genome shotgun (WGS) entry which is preliminary data.</text>
</comment>
<dbReference type="EMBL" id="RJKM01000001">
    <property type="protein sequence ID" value="ROP40712.1"/>
    <property type="molecule type" value="Genomic_DNA"/>
</dbReference>
<dbReference type="AlphaFoldDB" id="A0A3N1HEL1"/>
<protein>
    <submittedName>
        <fullName evidence="1">Uncharacterized protein</fullName>
    </submittedName>
</protein>
<gene>
    <name evidence="1" type="ORF">EDD40_6129</name>
</gene>